<comment type="subcellular location">
    <subcellularLocation>
        <location evidence="1">Secreted</location>
    </subcellularLocation>
</comment>
<dbReference type="InterPro" id="IPR023796">
    <property type="entry name" value="Serpin_dom"/>
</dbReference>
<sequence>MVPPTSPLRMTGSRIQFSGMRCVIYFAWLWALCAAQEEQKVANANNEFGFRLLQKIPASSEVNVFFSPYSVSTALAMAYAGARGETQQELYDSLAYSSAGLAPDHVPNAHAQHTQALKSPSSSTLLVANTAVVQEGYNVLREYLQTLNQSFSAEVSTTNLADEQSLRSINEWVKHHTDGKIERLLSEPLSSDARFVLLNAIYFKGLWNTPFHSASTFKASFFNAGTERVEVDMMHGQITAGYARDDETNSDVVDLPYAGLDYSMTIVRPRDRTGADALRQVLTRQVFRRFLSELSETVVNVALPKFKIEGEYKLRRPLSLLGVSKAFNKDEADFSGISGSRDLFVHDVVHKAVVEVNEEGSQAAAVTGVIIYTQSAFVGTPFVVNHPFLFFIRNRQTGDVLFAGQVNHL</sequence>
<evidence type="ECO:0000256" key="1">
    <source>
        <dbReference type="ARBA" id="ARBA00004613"/>
    </source>
</evidence>
<dbReference type="MEROPS" id="I04.088"/>
<keyword evidence="7" id="KW-0325">Glycoprotein</keyword>
<keyword evidence="4" id="KW-0646">Protease inhibitor</keyword>
<dbReference type="PANTHER" id="PTHR11461:SF211">
    <property type="entry name" value="GH10112P-RELATED"/>
    <property type="match status" value="1"/>
</dbReference>
<dbReference type="Pfam" id="PF00079">
    <property type="entry name" value="Serpin"/>
    <property type="match status" value="1"/>
</dbReference>
<evidence type="ECO:0000256" key="5">
    <source>
        <dbReference type="ARBA" id="ARBA00022729"/>
    </source>
</evidence>
<name>A0A0E9Y313_AMBAM</name>
<evidence type="ECO:0000256" key="7">
    <source>
        <dbReference type="ARBA" id="ARBA00023180"/>
    </source>
</evidence>
<dbReference type="InterPro" id="IPR042178">
    <property type="entry name" value="Serpin_sf_1"/>
</dbReference>
<dbReference type="CDD" id="cd19577">
    <property type="entry name" value="serpinJ_IRS-2-like"/>
    <property type="match status" value="1"/>
</dbReference>
<comment type="similarity">
    <text evidence="2 8">Belongs to the serpin family.</text>
</comment>
<dbReference type="Gene3D" id="3.30.497.10">
    <property type="entry name" value="Antithrombin, subunit I, domain 2"/>
    <property type="match status" value="1"/>
</dbReference>
<dbReference type="InterPro" id="IPR036186">
    <property type="entry name" value="Serpin_sf"/>
</dbReference>
<dbReference type="InterPro" id="IPR023795">
    <property type="entry name" value="Serpin_CS"/>
</dbReference>
<dbReference type="GO" id="GO:0005615">
    <property type="term" value="C:extracellular space"/>
    <property type="evidence" value="ECO:0007669"/>
    <property type="project" value="InterPro"/>
</dbReference>
<reference evidence="11" key="1">
    <citation type="submission" date="2014-02" db="EMBL/GenBank/DDBJ databases">
        <title>Comparative bioinformatics, temporal and spatial expression analyses of Ixodes scapularis organic anion transporting polypeptides.</title>
        <authorList>
            <person name="Radulovic Z."/>
            <person name="Porter L."/>
            <person name="Kim T."/>
            <person name="Mulenga A."/>
        </authorList>
    </citation>
    <scope>NUCLEOTIDE SEQUENCE</scope>
</reference>
<evidence type="ECO:0000256" key="4">
    <source>
        <dbReference type="ARBA" id="ARBA00022690"/>
    </source>
</evidence>
<proteinExistence type="inferred from homology"/>
<feature type="signal peptide" evidence="9">
    <location>
        <begin position="1"/>
        <end position="35"/>
    </location>
</feature>
<accession>A0A0E9Y313</accession>
<keyword evidence="5 9" id="KW-0732">Signal</keyword>
<evidence type="ECO:0000256" key="3">
    <source>
        <dbReference type="ARBA" id="ARBA00022525"/>
    </source>
</evidence>
<protein>
    <submittedName>
        <fullName evidence="11">Serine protease inhibitor</fullName>
    </submittedName>
</protein>
<evidence type="ECO:0000256" key="9">
    <source>
        <dbReference type="SAM" id="SignalP"/>
    </source>
</evidence>
<dbReference type="PANTHER" id="PTHR11461">
    <property type="entry name" value="SERINE PROTEASE INHIBITOR, SERPIN"/>
    <property type="match status" value="1"/>
</dbReference>
<keyword evidence="3" id="KW-0964">Secreted</keyword>
<evidence type="ECO:0000256" key="2">
    <source>
        <dbReference type="ARBA" id="ARBA00009500"/>
    </source>
</evidence>
<dbReference type="InterPro" id="IPR000215">
    <property type="entry name" value="Serpin_fam"/>
</dbReference>
<feature type="domain" description="Serpin" evidence="10">
    <location>
        <begin position="50"/>
        <end position="409"/>
    </location>
</feature>
<dbReference type="AlphaFoldDB" id="A0A0E9Y313"/>
<evidence type="ECO:0000256" key="6">
    <source>
        <dbReference type="ARBA" id="ARBA00022900"/>
    </source>
</evidence>
<evidence type="ECO:0000256" key="8">
    <source>
        <dbReference type="RuleBase" id="RU000411"/>
    </source>
</evidence>
<organism evidence="11">
    <name type="scientific">Amblyomma americanum</name>
    <name type="common">Lone star tick</name>
    <dbReference type="NCBI Taxonomy" id="6943"/>
    <lineage>
        <taxon>Eukaryota</taxon>
        <taxon>Metazoa</taxon>
        <taxon>Ecdysozoa</taxon>
        <taxon>Arthropoda</taxon>
        <taxon>Chelicerata</taxon>
        <taxon>Arachnida</taxon>
        <taxon>Acari</taxon>
        <taxon>Parasitiformes</taxon>
        <taxon>Ixodida</taxon>
        <taxon>Ixodoidea</taxon>
        <taxon>Ixodidae</taxon>
        <taxon>Amblyomminae</taxon>
        <taxon>Amblyomma</taxon>
    </lineage>
</organism>
<dbReference type="SMART" id="SM00093">
    <property type="entry name" value="SERPIN"/>
    <property type="match status" value="1"/>
</dbReference>
<reference evidence="11" key="2">
    <citation type="submission" date="2014-02" db="EMBL/GenBank/DDBJ databases">
        <title>Intra- and inter-species comparative analysis of male and female Amblyomma americanum serine protease inhibitors (serpins).</title>
        <authorList>
            <person name="Porter L."/>
            <person name="Kim T."/>
            <person name="Radulovic Z."/>
            <person name="Braz G."/>
            <person name="Vaz I.D.S.Jr."/>
            <person name="Mulenga A."/>
        </authorList>
    </citation>
    <scope>NUCLEOTIDE SEQUENCE</scope>
</reference>
<dbReference type="Gene3D" id="2.30.39.10">
    <property type="entry name" value="Alpha-1-antitrypsin, domain 1"/>
    <property type="match status" value="1"/>
</dbReference>
<dbReference type="SUPFAM" id="SSF56574">
    <property type="entry name" value="Serpins"/>
    <property type="match status" value="1"/>
</dbReference>
<keyword evidence="6" id="KW-0722">Serine protease inhibitor</keyword>
<dbReference type="PROSITE" id="PS00284">
    <property type="entry name" value="SERPIN"/>
    <property type="match status" value="1"/>
</dbReference>
<dbReference type="FunFam" id="3.30.497.10:FF:000031">
    <property type="entry name" value="Putative salivary serpin"/>
    <property type="match status" value="1"/>
</dbReference>
<evidence type="ECO:0000259" key="10">
    <source>
        <dbReference type="SMART" id="SM00093"/>
    </source>
</evidence>
<dbReference type="EMBL" id="GAYW01000147">
    <property type="protein sequence ID" value="JAI08831.1"/>
    <property type="molecule type" value="Transcribed_RNA"/>
</dbReference>
<evidence type="ECO:0000313" key="11">
    <source>
        <dbReference type="EMBL" id="JAI08831.1"/>
    </source>
</evidence>
<dbReference type="GO" id="GO:0004867">
    <property type="term" value="F:serine-type endopeptidase inhibitor activity"/>
    <property type="evidence" value="ECO:0007669"/>
    <property type="project" value="UniProtKB-KW"/>
</dbReference>
<dbReference type="InterPro" id="IPR042185">
    <property type="entry name" value="Serpin_sf_2"/>
</dbReference>
<feature type="chain" id="PRO_5002435484" evidence="9">
    <location>
        <begin position="36"/>
        <end position="409"/>
    </location>
</feature>